<dbReference type="Gene3D" id="4.10.60.10">
    <property type="entry name" value="Zinc finger, CCHC-type"/>
    <property type="match status" value="1"/>
</dbReference>
<keyword evidence="3" id="KW-1185">Reference proteome</keyword>
<protein>
    <recommendedName>
        <fullName evidence="4">CCHC-type domain-containing protein</fullName>
    </recommendedName>
</protein>
<name>A0ABR2EFN0_9ROSI</name>
<evidence type="ECO:0000256" key="1">
    <source>
        <dbReference type="SAM" id="MobiDB-lite"/>
    </source>
</evidence>
<evidence type="ECO:0000313" key="2">
    <source>
        <dbReference type="EMBL" id="KAK8560063.1"/>
    </source>
</evidence>
<accession>A0ABR2EFN0</accession>
<dbReference type="Proteomes" id="UP001472677">
    <property type="component" value="Unassembled WGS sequence"/>
</dbReference>
<comment type="caution">
    <text evidence="2">The sequence shown here is derived from an EMBL/GenBank/DDBJ whole genome shotgun (WGS) entry which is preliminary data.</text>
</comment>
<proteinExistence type="predicted"/>
<organism evidence="2 3">
    <name type="scientific">Hibiscus sabdariffa</name>
    <name type="common">roselle</name>
    <dbReference type="NCBI Taxonomy" id="183260"/>
    <lineage>
        <taxon>Eukaryota</taxon>
        <taxon>Viridiplantae</taxon>
        <taxon>Streptophyta</taxon>
        <taxon>Embryophyta</taxon>
        <taxon>Tracheophyta</taxon>
        <taxon>Spermatophyta</taxon>
        <taxon>Magnoliopsida</taxon>
        <taxon>eudicotyledons</taxon>
        <taxon>Gunneridae</taxon>
        <taxon>Pentapetalae</taxon>
        <taxon>rosids</taxon>
        <taxon>malvids</taxon>
        <taxon>Malvales</taxon>
        <taxon>Malvaceae</taxon>
        <taxon>Malvoideae</taxon>
        <taxon>Hibiscus</taxon>
    </lineage>
</organism>
<feature type="region of interest" description="Disordered" evidence="1">
    <location>
        <begin position="90"/>
        <end position="120"/>
    </location>
</feature>
<evidence type="ECO:0000313" key="3">
    <source>
        <dbReference type="Proteomes" id="UP001472677"/>
    </source>
</evidence>
<feature type="region of interest" description="Disordered" evidence="1">
    <location>
        <begin position="1"/>
        <end position="25"/>
    </location>
</feature>
<evidence type="ECO:0008006" key="4">
    <source>
        <dbReference type="Google" id="ProtNLM"/>
    </source>
</evidence>
<reference evidence="2 3" key="1">
    <citation type="journal article" date="2024" name="G3 (Bethesda)">
        <title>Genome assembly of Hibiscus sabdariffa L. provides insights into metabolisms of medicinal natural products.</title>
        <authorList>
            <person name="Kim T."/>
        </authorList>
    </citation>
    <scope>NUCLEOTIDE SEQUENCE [LARGE SCALE GENOMIC DNA]</scope>
    <source>
        <strain evidence="2">TK-2024</strain>
        <tissue evidence="2">Old leaves</tissue>
    </source>
</reference>
<sequence length="120" mass="13379">MQESESSAKKSKTHSSDYCDSSGYVPKPRVVTQLYDRGLDDNDKLVMQSRVSTCSFCHKQHTEECCKQTKRCPNCGSPNHFVVECPKSPYKNPTASVSTQFSRNRGYSTETSSQASKPGK</sequence>
<gene>
    <name evidence="2" type="ORF">V6N12_012866</name>
</gene>
<dbReference type="EMBL" id="JBBPBM010000014">
    <property type="protein sequence ID" value="KAK8560063.1"/>
    <property type="molecule type" value="Genomic_DNA"/>
</dbReference>
<feature type="compositionally biased region" description="Polar residues" evidence="1">
    <location>
        <begin position="91"/>
        <end position="120"/>
    </location>
</feature>